<dbReference type="AlphaFoldDB" id="A0A9P7D0L7"/>
<comment type="caution">
    <text evidence="1">The sequence shown here is derived from an EMBL/GenBank/DDBJ whole genome shotgun (WGS) entry which is preliminary data.</text>
</comment>
<evidence type="ECO:0000313" key="2">
    <source>
        <dbReference type="Proteomes" id="UP000714275"/>
    </source>
</evidence>
<organism evidence="1 2">
    <name type="scientific">Suillus placidus</name>
    <dbReference type="NCBI Taxonomy" id="48579"/>
    <lineage>
        <taxon>Eukaryota</taxon>
        <taxon>Fungi</taxon>
        <taxon>Dikarya</taxon>
        <taxon>Basidiomycota</taxon>
        <taxon>Agaricomycotina</taxon>
        <taxon>Agaricomycetes</taxon>
        <taxon>Agaricomycetidae</taxon>
        <taxon>Boletales</taxon>
        <taxon>Suillineae</taxon>
        <taxon>Suillaceae</taxon>
        <taxon>Suillus</taxon>
    </lineage>
</organism>
<reference evidence="1" key="1">
    <citation type="journal article" date="2020" name="New Phytol.">
        <title>Comparative genomics reveals dynamic genome evolution in host specialist ectomycorrhizal fungi.</title>
        <authorList>
            <person name="Lofgren L.A."/>
            <person name="Nguyen N.H."/>
            <person name="Vilgalys R."/>
            <person name="Ruytinx J."/>
            <person name="Liao H.L."/>
            <person name="Branco S."/>
            <person name="Kuo A."/>
            <person name="LaButti K."/>
            <person name="Lipzen A."/>
            <person name="Andreopoulos W."/>
            <person name="Pangilinan J."/>
            <person name="Riley R."/>
            <person name="Hundley H."/>
            <person name="Na H."/>
            <person name="Barry K."/>
            <person name="Grigoriev I.V."/>
            <person name="Stajich J.E."/>
            <person name="Kennedy P.G."/>
        </authorList>
    </citation>
    <scope>NUCLEOTIDE SEQUENCE</scope>
    <source>
        <strain evidence="1">DOB743</strain>
    </source>
</reference>
<name>A0A9P7D0L7_9AGAM</name>
<gene>
    <name evidence="1" type="ORF">EV702DRAFT_1269820</name>
</gene>
<protein>
    <submittedName>
        <fullName evidence="1">Uncharacterized protein</fullName>
    </submittedName>
</protein>
<sequence length="242" mass="26780">MTVLSPQMASGRLKLNAAGEVAQISPKSLDNKYWFLRKWKLGHLQSARQGVSSSSGRLTPDPQPYDPPTVPCQRAFLGSRIPNLTKRPRHARLLPANFGDLQISNKYKKERRHREAEMEAKEAARTAETMLDQFLTDVRAVIYIPQTSPKPHPATLAGQLKPDFRTRQPDDIGGHQTQNGPMISHESDTALTEVNLGENLIVGIMIGPWAYLLSVATPEGKRADSGSAMNVLPQAATLDKRR</sequence>
<dbReference type="Proteomes" id="UP000714275">
    <property type="component" value="Unassembled WGS sequence"/>
</dbReference>
<proteinExistence type="predicted"/>
<accession>A0A9P7D0L7</accession>
<keyword evidence="2" id="KW-1185">Reference proteome</keyword>
<evidence type="ECO:0000313" key="1">
    <source>
        <dbReference type="EMBL" id="KAG1774753.1"/>
    </source>
</evidence>
<dbReference type="EMBL" id="JABBWD010000039">
    <property type="protein sequence ID" value="KAG1774753.1"/>
    <property type="molecule type" value="Genomic_DNA"/>
</dbReference>